<evidence type="ECO:0000256" key="1">
    <source>
        <dbReference type="SAM" id="SignalP"/>
    </source>
</evidence>
<protein>
    <submittedName>
        <fullName evidence="2">Uncharacterized protein</fullName>
    </submittedName>
</protein>
<evidence type="ECO:0000313" key="3">
    <source>
        <dbReference type="Proteomes" id="UP001213721"/>
    </source>
</evidence>
<name>A0AAX3NLT2_9GAMM</name>
<organism evidence="2 3">
    <name type="scientific">Aeromonas allosaccharophila</name>
    <dbReference type="NCBI Taxonomy" id="656"/>
    <lineage>
        <taxon>Bacteria</taxon>
        <taxon>Pseudomonadati</taxon>
        <taxon>Pseudomonadota</taxon>
        <taxon>Gammaproteobacteria</taxon>
        <taxon>Aeromonadales</taxon>
        <taxon>Aeromonadaceae</taxon>
        <taxon>Aeromonas</taxon>
    </lineage>
</organism>
<gene>
    <name evidence="2" type="ORF">PYU98_11630</name>
</gene>
<dbReference type="PROSITE" id="PS51257">
    <property type="entry name" value="PROKAR_LIPOPROTEIN"/>
    <property type="match status" value="1"/>
</dbReference>
<accession>A0AAX3NLT2</accession>
<dbReference type="AlphaFoldDB" id="A0AAX3NLT2"/>
<evidence type="ECO:0000313" key="2">
    <source>
        <dbReference type="EMBL" id="WED74630.1"/>
    </source>
</evidence>
<keyword evidence="1" id="KW-0732">Signal</keyword>
<dbReference type="RefSeq" id="WP_218972710.1">
    <property type="nucleotide sequence ID" value="NZ_CAAKNO010000011.1"/>
</dbReference>
<dbReference type="EMBL" id="CP118988">
    <property type="protein sequence ID" value="WED74630.1"/>
    <property type="molecule type" value="Genomic_DNA"/>
</dbReference>
<feature type="chain" id="PRO_5043354338" evidence="1">
    <location>
        <begin position="22"/>
        <end position="54"/>
    </location>
</feature>
<sequence>MTDLRLTLVATALLLAGCSMTPDYEVPQVAVGSVYLNASHAEGITRTTLVATVQ</sequence>
<proteinExistence type="predicted"/>
<reference evidence="2" key="1">
    <citation type="submission" date="2023-02" db="EMBL/GenBank/DDBJ databases">
        <title>The sequence of Aeromonas allosaccharophila K520.</title>
        <authorList>
            <person name="Luo X."/>
        </authorList>
    </citation>
    <scope>NUCLEOTIDE SEQUENCE</scope>
    <source>
        <strain evidence="2">K520</strain>
    </source>
</reference>
<dbReference type="Proteomes" id="UP001213721">
    <property type="component" value="Chromosome"/>
</dbReference>
<feature type="signal peptide" evidence="1">
    <location>
        <begin position="1"/>
        <end position="21"/>
    </location>
</feature>